<dbReference type="PANTHER" id="PTHR14150:SF12">
    <property type="entry name" value="U3 SMALL NUCLEOLAR RNA-ASSOCIATED PROTEIN 14 HOMOLOG A"/>
    <property type="match status" value="1"/>
</dbReference>
<evidence type="ECO:0000256" key="5">
    <source>
        <dbReference type="SAM" id="MobiDB-lite"/>
    </source>
</evidence>
<evidence type="ECO:0000256" key="3">
    <source>
        <dbReference type="ARBA" id="ARBA00022553"/>
    </source>
</evidence>
<comment type="subcellular location">
    <subcellularLocation>
        <location evidence="1">Nucleus</location>
        <location evidence="1">Nucleolus</location>
    </subcellularLocation>
</comment>
<keyword evidence="7" id="KW-1185">Reference proteome</keyword>
<dbReference type="PANTHER" id="PTHR14150">
    <property type="entry name" value="U3 SMALL NUCLEOLAR RNA-ASSOCIATED PROTEIN 14"/>
    <property type="match status" value="1"/>
</dbReference>
<feature type="compositionally biased region" description="Basic and acidic residues" evidence="5">
    <location>
        <begin position="202"/>
        <end position="211"/>
    </location>
</feature>
<evidence type="ECO:0000256" key="2">
    <source>
        <dbReference type="ARBA" id="ARBA00007774"/>
    </source>
</evidence>
<feature type="region of interest" description="Disordered" evidence="5">
    <location>
        <begin position="89"/>
        <end position="303"/>
    </location>
</feature>
<keyword evidence="4" id="KW-0539">Nucleus</keyword>
<organism evidence="6 7">
    <name type="scientific">Amphibalanus amphitrite</name>
    <name type="common">Striped barnacle</name>
    <name type="synonym">Balanus amphitrite</name>
    <dbReference type="NCBI Taxonomy" id="1232801"/>
    <lineage>
        <taxon>Eukaryota</taxon>
        <taxon>Metazoa</taxon>
        <taxon>Ecdysozoa</taxon>
        <taxon>Arthropoda</taxon>
        <taxon>Crustacea</taxon>
        <taxon>Multicrustacea</taxon>
        <taxon>Cirripedia</taxon>
        <taxon>Thoracica</taxon>
        <taxon>Thoracicalcarea</taxon>
        <taxon>Balanomorpha</taxon>
        <taxon>Balanoidea</taxon>
        <taxon>Balanidae</taxon>
        <taxon>Amphibalaninae</taxon>
        <taxon>Amphibalanus</taxon>
    </lineage>
</organism>
<evidence type="ECO:0000313" key="7">
    <source>
        <dbReference type="Proteomes" id="UP000440578"/>
    </source>
</evidence>
<dbReference type="OrthoDB" id="277439at2759"/>
<dbReference type="Proteomes" id="UP000440578">
    <property type="component" value="Unassembled WGS sequence"/>
</dbReference>
<dbReference type="AlphaFoldDB" id="A0A6A4VI16"/>
<dbReference type="GO" id="GO:0006364">
    <property type="term" value="P:rRNA processing"/>
    <property type="evidence" value="ECO:0007669"/>
    <property type="project" value="InterPro"/>
</dbReference>
<feature type="compositionally biased region" description="Basic and acidic residues" evidence="5">
    <location>
        <begin position="241"/>
        <end position="255"/>
    </location>
</feature>
<feature type="compositionally biased region" description="Acidic residues" evidence="5">
    <location>
        <begin position="98"/>
        <end position="114"/>
    </location>
</feature>
<dbReference type="GO" id="GO:0032040">
    <property type="term" value="C:small-subunit processome"/>
    <property type="evidence" value="ECO:0007669"/>
    <property type="project" value="InterPro"/>
</dbReference>
<feature type="compositionally biased region" description="Basic residues" evidence="5">
    <location>
        <begin position="212"/>
        <end position="228"/>
    </location>
</feature>
<dbReference type="EMBL" id="VIIS01001732">
    <property type="protein sequence ID" value="KAF0293645.1"/>
    <property type="molecule type" value="Genomic_DNA"/>
</dbReference>
<keyword evidence="3" id="KW-0597">Phosphoprotein</keyword>
<reference evidence="6 7" key="1">
    <citation type="submission" date="2019-07" db="EMBL/GenBank/DDBJ databases">
        <title>Draft genome assembly of a fouling barnacle, Amphibalanus amphitrite (Darwin, 1854): The first reference genome for Thecostraca.</title>
        <authorList>
            <person name="Kim W."/>
        </authorList>
    </citation>
    <scope>NUCLEOTIDE SEQUENCE [LARGE SCALE GENOMIC DNA]</scope>
    <source>
        <strain evidence="6">SNU_AA5</strain>
        <tissue evidence="6">Soma without cirri and trophi</tissue>
    </source>
</reference>
<feature type="region of interest" description="Disordered" evidence="5">
    <location>
        <begin position="1"/>
        <end position="68"/>
    </location>
</feature>
<comment type="similarity">
    <text evidence="2">Belongs to the UTP14 family.</text>
</comment>
<name>A0A6A4VI16_AMPAM</name>
<feature type="compositionally biased region" description="Acidic residues" evidence="5">
    <location>
        <begin position="127"/>
        <end position="141"/>
    </location>
</feature>
<dbReference type="InterPro" id="IPR006709">
    <property type="entry name" value="SSU_processome_Utp14"/>
</dbReference>
<sequence length="505" mass="54740">MTQKINSQAREALAENLRIGREKTQKTAQSAEHGSSAGEEEEGEEEPVPSAAVAPTDPSNPWMAADSAADSVADTYGRYDKFWTEQEAAKRRLREAERQEEDAQEDREESEDEDRPAPRVTAADIAAEPDSDADPEPIESEEPPRPAGKKGKALKRKADAQTEGKKKTKKLKKGAKKAQDIDGIFDSYEKVITKKTKKAAKLSKDGDEPSAKKQKKQKKKVAAKKAKKSGSDADEPPSGDEAEKMDVSAERRTTMEELEGLVGDKAAPQPSAEELVAETETAPGPVPGPGPGAPARSAPELDPAKFMAVETRRLRSLRPGGDDAGGDDALDDADDARMTMAEAFADDDVVAEFREEKESTIDADKPKDIDLALPGWGDWGGKNIQMSAKKRRRLLFKAPKGPQRKDHHLGHVILSEKRNEALRAHQPSELPHYVSGSVAAFEASIRAPIGRTWLPARAHEQLTQPAVSIRAGTVIKPMDESALLAGRRARGSSGGGRMGARRRPK</sequence>
<proteinExistence type="inferred from homology"/>
<feature type="compositionally biased region" description="Basic and acidic residues" evidence="5">
    <location>
        <begin position="156"/>
        <end position="165"/>
    </location>
</feature>
<comment type="caution">
    <text evidence="6">The sequence shown here is derived from an EMBL/GenBank/DDBJ whole genome shotgun (WGS) entry which is preliminary data.</text>
</comment>
<evidence type="ECO:0000256" key="1">
    <source>
        <dbReference type="ARBA" id="ARBA00004604"/>
    </source>
</evidence>
<feature type="compositionally biased region" description="Acidic residues" evidence="5">
    <location>
        <begin position="38"/>
        <end position="47"/>
    </location>
</feature>
<protein>
    <submittedName>
        <fullName evidence="6">U3 small nucleolar RNA-associated protein 14 A</fullName>
    </submittedName>
</protein>
<feature type="region of interest" description="Disordered" evidence="5">
    <location>
        <begin position="482"/>
        <end position="505"/>
    </location>
</feature>
<accession>A0A6A4VI16</accession>
<evidence type="ECO:0000313" key="6">
    <source>
        <dbReference type="EMBL" id="KAF0293645.1"/>
    </source>
</evidence>
<dbReference type="Pfam" id="PF04615">
    <property type="entry name" value="Utp14"/>
    <property type="match status" value="1"/>
</dbReference>
<evidence type="ECO:0000256" key="4">
    <source>
        <dbReference type="ARBA" id="ARBA00023242"/>
    </source>
</evidence>
<feature type="compositionally biased region" description="Basic residues" evidence="5">
    <location>
        <begin position="166"/>
        <end position="176"/>
    </location>
</feature>
<gene>
    <name evidence="6" type="primary">UTP14A_0</name>
    <name evidence="6" type="ORF">FJT64_008593</name>
</gene>